<keyword evidence="1" id="KW-0812">Transmembrane</keyword>
<accession>A0A8J3VW86</accession>
<keyword evidence="3" id="KW-1185">Reference proteome</keyword>
<feature type="transmembrane region" description="Helical" evidence="1">
    <location>
        <begin position="142"/>
        <end position="162"/>
    </location>
</feature>
<feature type="transmembrane region" description="Helical" evidence="1">
    <location>
        <begin position="29"/>
        <end position="50"/>
    </location>
</feature>
<protein>
    <submittedName>
        <fullName evidence="2">Uncharacterized protein</fullName>
    </submittedName>
</protein>
<dbReference type="AlphaFoldDB" id="A0A8J3VW86"/>
<dbReference type="Proteomes" id="UP000642748">
    <property type="component" value="Unassembled WGS sequence"/>
</dbReference>
<name>A0A8J3VW86_9ACTN</name>
<evidence type="ECO:0000313" key="3">
    <source>
        <dbReference type="Proteomes" id="UP000642748"/>
    </source>
</evidence>
<keyword evidence="1" id="KW-1133">Transmembrane helix</keyword>
<sequence length="172" mass="18858">MGLIGTGLSILATIALGIGSVVTVILRDLPAIAVCVPLLPLFAFITISNLRAQATPQHALPPPPTLKARLGDIRESLGDIGRVLGELDTELAARLQALEESQTRLERYERLATLTPDQREAIDQFFDQRLAEEGKRSGRRDLTLFSLGLLFAIPIGLLVNWASVPVWQWLTR</sequence>
<gene>
    <name evidence="2" type="ORF">Raf01_96640</name>
</gene>
<proteinExistence type="predicted"/>
<organism evidence="2 3">
    <name type="scientific">Rugosimonospora africana</name>
    <dbReference type="NCBI Taxonomy" id="556532"/>
    <lineage>
        <taxon>Bacteria</taxon>
        <taxon>Bacillati</taxon>
        <taxon>Actinomycetota</taxon>
        <taxon>Actinomycetes</taxon>
        <taxon>Micromonosporales</taxon>
        <taxon>Micromonosporaceae</taxon>
        <taxon>Rugosimonospora</taxon>
    </lineage>
</organism>
<comment type="caution">
    <text evidence="2">The sequence shown here is derived from an EMBL/GenBank/DDBJ whole genome shotgun (WGS) entry which is preliminary data.</text>
</comment>
<reference evidence="2" key="1">
    <citation type="submission" date="2021-01" db="EMBL/GenBank/DDBJ databases">
        <title>Whole genome shotgun sequence of Rugosimonospora africana NBRC 104875.</title>
        <authorList>
            <person name="Komaki H."/>
            <person name="Tamura T."/>
        </authorList>
    </citation>
    <scope>NUCLEOTIDE SEQUENCE</scope>
    <source>
        <strain evidence="2">NBRC 104875</strain>
    </source>
</reference>
<keyword evidence="1" id="KW-0472">Membrane</keyword>
<evidence type="ECO:0000256" key="1">
    <source>
        <dbReference type="SAM" id="Phobius"/>
    </source>
</evidence>
<dbReference type="EMBL" id="BONZ01000134">
    <property type="protein sequence ID" value="GIH21492.1"/>
    <property type="molecule type" value="Genomic_DNA"/>
</dbReference>
<evidence type="ECO:0000313" key="2">
    <source>
        <dbReference type="EMBL" id="GIH21492.1"/>
    </source>
</evidence>